<evidence type="ECO:0000313" key="2">
    <source>
        <dbReference type="EMBL" id="PSS18901.1"/>
    </source>
</evidence>
<accession>A0A2R6R0Y5</accession>
<gene>
    <name evidence="2" type="ORF">PHLCEN_2v3187</name>
</gene>
<name>A0A2R6R0Y5_9APHY</name>
<dbReference type="EMBL" id="MLYV02000286">
    <property type="protein sequence ID" value="PSS18901.1"/>
    <property type="molecule type" value="Genomic_DNA"/>
</dbReference>
<proteinExistence type="predicted"/>
<comment type="caution">
    <text evidence="2">The sequence shown here is derived from an EMBL/GenBank/DDBJ whole genome shotgun (WGS) entry which is preliminary data.</text>
</comment>
<evidence type="ECO:0000313" key="3">
    <source>
        <dbReference type="Proteomes" id="UP000186601"/>
    </source>
</evidence>
<organism evidence="2 3">
    <name type="scientific">Hermanssonia centrifuga</name>
    <dbReference type="NCBI Taxonomy" id="98765"/>
    <lineage>
        <taxon>Eukaryota</taxon>
        <taxon>Fungi</taxon>
        <taxon>Dikarya</taxon>
        <taxon>Basidiomycota</taxon>
        <taxon>Agaricomycotina</taxon>
        <taxon>Agaricomycetes</taxon>
        <taxon>Polyporales</taxon>
        <taxon>Meruliaceae</taxon>
        <taxon>Hermanssonia</taxon>
    </lineage>
</organism>
<evidence type="ECO:0000256" key="1">
    <source>
        <dbReference type="SAM" id="MobiDB-lite"/>
    </source>
</evidence>
<reference evidence="2 3" key="1">
    <citation type="submission" date="2018-02" db="EMBL/GenBank/DDBJ databases">
        <title>Genome sequence of the basidiomycete white-rot fungus Phlebia centrifuga.</title>
        <authorList>
            <person name="Granchi Z."/>
            <person name="Peng M."/>
            <person name="de Vries R.P."/>
            <person name="Hilden K."/>
            <person name="Makela M.R."/>
            <person name="Grigoriev I."/>
            <person name="Riley R."/>
        </authorList>
    </citation>
    <scope>NUCLEOTIDE SEQUENCE [LARGE SCALE GENOMIC DNA]</scope>
    <source>
        <strain evidence="2 3">FBCC195</strain>
    </source>
</reference>
<protein>
    <submittedName>
        <fullName evidence="2">Uncharacterized protein</fullName>
    </submittedName>
</protein>
<dbReference type="AlphaFoldDB" id="A0A2R6R0Y5"/>
<keyword evidence="3" id="KW-1185">Reference proteome</keyword>
<sequence length="97" mass="10626">MDFRDCLQEAYAQDALDYVQALDCPAEHLQPMSHTPMSTGGSPTGSSPTGSITPSPTCSNALPPNDPLLPPSSANFWEEQRRRKHANLNRRKKKGFG</sequence>
<feature type="compositionally biased region" description="Low complexity" evidence="1">
    <location>
        <begin position="35"/>
        <end position="63"/>
    </location>
</feature>
<dbReference type="Proteomes" id="UP000186601">
    <property type="component" value="Unassembled WGS sequence"/>
</dbReference>
<feature type="region of interest" description="Disordered" evidence="1">
    <location>
        <begin position="29"/>
        <end position="76"/>
    </location>
</feature>